<reference evidence="1" key="1">
    <citation type="submission" date="2010-05" db="EMBL/GenBank/DDBJ databases">
        <title>The Genome Sequence of Magnaporthe poae strain ATCC 64411.</title>
        <authorList>
            <consortium name="The Broad Institute Genome Sequencing Platform"/>
            <consortium name="Broad Institute Genome Sequencing Center for Infectious Disease"/>
            <person name="Ma L.-J."/>
            <person name="Dead R."/>
            <person name="Young S."/>
            <person name="Zeng Q."/>
            <person name="Koehrsen M."/>
            <person name="Alvarado L."/>
            <person name="Berlin A."/>
            <person name="Chapman S.B."/>
            <person name="Chen Z."/>
            <person name="Freedman E."/>
            <person name="Gellesch M."/>
            <person name="Goldberg J."/>
            <person name="Griggs A."/>
            <person name="Gujja S."/>
            <person name="Heilman E.R."/>
            <person name="Heiman D."/>
            <person name="Hepburn T."/>
            <person name="Howarth C."/>
            <person name="Jen D."/>
            <person name="Larson L."/>
            <person name="Mehta T."/>
            <person name="Neiman D."/>
            <person name="Pearson M."/>
            <person name="Roberts A."/>
            <person name="Saif S."/>
            <person name="Shea T."/>
            <person name="Shenoy N."/>
            <person name="Sisk P."/>
            <person name="Stolte C."/>
            <person name="Sykes S."/>
            <person name="Walk T."/>
            <person name="White J."/>
            <person name="Yandava C."/>
            <person name="Haas B."/>
            <person name="Nusbaum C."/>
            <person name="Birren B."/>
        </authorList>
    </citation>
    <scope>NUCLEOTIDE SEQUENCE</scope>
    <source>
        <strain evidence="1">ATCC 64411</strain>
    </source>
</reference>
<reference evidence="1" key="3">
    <citation type="submission" date="2011-03" db="EMBL/GenBank/DDBJ databases">
        <title>Annotation of Magnaporthe poae ATCC 64411.</title>
        <authorList>
            <person name="Ma L.-J."/>
            <person name="Dead R."/>
            <person name="Young S.K."/>
            <person name="Zeng Q."/>
            <person name="Gargeya S."/>
            <person name="Fitzgerald M."/>
            <person name="Haas B."/>
            <person name="Abouelleil A."/>
            <person name="Alvarado L."/>
            <person name="Arachchi H.M."/>
            <person name="Berlin A."/>
            <person name="Brown A."/>
            <person name="Chapman S.B."/>
            <person name="Chen Z."/>
            <person name="Dunbar C."/>
            <person name="Freedman E."/>
            <person name="Gearin G."/>
            <person name="Gellesch M."/>
            <person name="Goldberg J."/>
            <person name="Griggs A."/>
            <person name="Gujja S."/>
            <person name="Heiman D."/>
            <person name="Howarth C."/>
            <person name="Larson L."/>
            <person name="Lui A."/>
            <person name="MacDonald P.J.P."/>
            <person name="Mehta T."/>
            <person name="Montmayeur A."/>
            <person name="Murphy C."/>
            <person name="Neiman D."/>
            <person name="Pearson M."/>
            <person name="Priest M."/>
            <person name="Roberts A."/>
            <person name="Saif S."/>
            <person name="Shea T."/>
            <person name="Shenoy N."/>
            <person name="Sisk P."/>
            <person name="Stolte C."/>
            <person name="Sykes S."/>
            <person name="Yandava C."/>
            <person name="Wortman J."/>
            <person name="Nusbaum C."/>
            <person name="Birren B."/>
        </authorList>
    </citation>
    <scope>NUCLEOTIDE SEQUENCE</scope>
    <source>
        <strain evidence="1">ATCC 64411</strain>
    </source>
</reference>
<dbReference type="VEuPathDB" id="FungiDB:MAPG_07903"/>
<evidence type="ECO:0000313" key="1">
    <source>
        <dbReference type="EMBL" id="KLU88922.1"/>
    </source>
</evidence>
<reference evidence="3" key="2">
    <citation type="submission" date="2010-05" db="EMBL/GenBank/DDBJ databases">
        <title>The genome sequence of Magnaporthe poae strain ATCC 64411.</title>
        <authorList>
            <person name="Ma L.-J."/>
            <person name="Dead R."/>
            <person name="Young S."/>
            <person name="Zeng Q."/>
            <person name="Koehrsen M."/>
            <person name="Alvarado L."/>
            <person name="Berlin A."/>
            <person name="Chapman S.B."/>
            <person name="Chen Z."/>
            <person name="Freedman E."/>
            <person name="Gellesch M."/>
            <person name="Goldberg J."/>
            <person name="Griggs A."/>
            <person name="Gujja S."/>
            <person name="Heilman E.R."/>
            <person name="Heiman D."/>
            <person name="Hepburn T."/>
            <person name="Howarth C."/>
            <person name="Jen D."/>
            <person name="Larson L."/>
            <person name="Mehta T."/>
            <person name="Neiman D."/>
            <person name="Pearson M."/>
            <person name="Roberts A."/>
            <person name="Saif S."/>
            <person name="Shea T."/>
            <person name="Shenoy N."/>
            <person name="Sisk P."/>
            <person name="Stolte C."/>
            <person name="Sykes S."/>
            <person name="Walk T."/>
            <person name="White J."/>
            <person name="Yandava C."/>
            <person name="Haas B."/>
            <person name="Nusbaum C."/>
            <person name="Birren B."/>
        </authorList>
    </citation>
    <scope>NUCLEOTIDE SEQUENCE [LARGE SCALE GENOMIC DNA]</scope>
    <source>
        <strain evidence="3">ATCC 64411 / 73-15</strain>
    </source>
</reference>
<name>A0A0C4E5X5_MAGP6</name>
<accession>A0A0C4E5X5</accession>
<dbReference type="Proteomes" id="UP000011715">
    <property type="component" value="Unassembled WGS sequence"/>
</dbReference>
<reference evidence="2" key="5">
    <citation type="submission" date="2015-06" db="UniProtKB">
        <authorList>
            <consortium name="EnsemblFungi"/>
        </authorList>
    </citation>
    <scope>IDENTIFICATION</scope>
    <source>
        <strain evidence="2">ATCC 64411</strain>
    </source>
</reference>
<dbReference type="EMBL" id="GL876972">
    <property type="protein sequence ID" value="KLU88922.1"/>
    <property type="molecule type" value="Genomic_DNA"/>
</dbReference>
<dbReference type="EMBL" id="ADBL01001911">
    <property type="status" value="NOT_ANNOTATED_CDS"/>
    <property type="molecule type" value="Genomic_DNA"/>
</dbReference>
<sequence>MGDPVSPCINPHNGPATHELTFRFAGRRTCLYFRCGVHGDQSSGRSRISFTSMLGRTTLSINRKSCGVCVCVCEKRQGGRGRESVCVYVCVKERERGLCVYVWGENDLQV</sequence>
<evidence type="ECO:0000313" key="3">
    <source>
        <dbReference type="Proteomes" id="UP000011715"/>
    </source>
</evidence>
<keyword evidence="3" id="KW-1185">Reference proteome</keyword>
<dbReference type="AlphaFoldDB" id="A0A0C4E5X5"/>
<dbReference type="EnsemblFungi" id="MAPG_07903T0">
    <property type="protein sequence ID" value="MAPG_07903T0"/>
    <property type="gene ID" value="MAPG_07903"/>
</dbReference>
<proteinExistence type="predicted"/>
<organism evidence="2 3">
    <name type="scientific">Magnaporthiopsis poae (strain ATCC 64411 / 73-15)</name>
    <name type="common">Kentucky bluegrass fungus</name>
    <name type="synonym">Magnaporthe poae</name>
    <dbReference type="NCBI Taxonomy" id="644358"/>
    <lineage>
        <taxon>Eukaryota</taxon>
        <taxon>Fungi</taxon>
        <taxon>Dikarya</taxon>
        <taxon>Ascomycota</taxon>
        <taxon>Pezizomycotina</taxon>
        <taxon>Sordariomycetes</taxon>
        <taxon>Sordariomycetidae</taxon>
        <taxon>Magnaporthales</taxon>
        <taxon>Magnaporthaceae</taxon>
        <taxon>Magnaporthiopsis</taxon>
    </lineage>
</organism>
<gene>
    <name evidence="1" type="ORF">MAPG_07903</name>
</gene>
<reference evidence="2" key="4">
    <citation type="journal article" date="2015" name="G3 (Bethesda)">
        <title>Genome sequences of three phytopathogenic species of the Magnaporthaceae family of fungi.</title>
        <authorList>
            <person name="Okagaki L.H."/>
            <person name="Nunes C.C."/>
            <person name="Sailsbery J."/>
            <person name="Clay B."/>
            <person name="Brown D."/>
            <person name="John T."/>
            <person name="Oh Y."/>
            <person name="Young N."/>
            <person name="Fitzgerald M."/>
            <person name="Haas B.J."/>
            <person name="Zeng Q."/>
            <person name="Young S."/>
            <person name="Adiconis X."/>
            <person name="Fan L."/>
            <person name="Levin J.Z."/>
            <person name="Mitchell T.K."/>
            <person name="Okubara P.A."/>
            <person name="Farman M.L."/>
            <person name="Kohn L.M."/>
            <person name="Birren B."/>
            <person name="Ma L.-J."/>
            <person name="Dean R.A."/>
        </authorList>
    </citation>
    <scope>NUCLEOTIDE SEQUENCE</scope>
    <source>
        <strain evidence="2">ATCC 64411 / 73-15</strain>
    </source>
</reference>
<evidence type="ECO:0000313" key="2">
    <source>
        <dbReference type="EnsemblFungi" id="MAPG_07903T0"/>
    </source>
</evidence>
<protein>
    <submittedName>
        <fullName evidence="1 2">Uncharacterized protein</fullName>
    </submittedName>
</protein>